<organism evidence="3 4">
    <name type="scientific">Amphibalanus amphitrite</name>
    <name type="common">Striped barnacle</name>
    <name type="synonym">Balanus amphitrite</name>
    <dbReference type="NCBI Taxonomy" id="1232801"/>
    <lineage>
        <taxon>Eukaryota</taxon>
        <taxon>Metazoa</taxon>
        <taxon>Ecdysozoa</taxon>
        <taxon>Arthropoda</taxon>
        <taxon>Crustacea</taxon>
        <taxon>Multicrustacea</taxon>
        <taxon>Cirripedia</taxon>
        <taxon>Thoracica</taxon>
        <taxon>Thoracicalcarea</taxon>
        <taxon>Balanomorpha</taxon>
        <taxon>Balanoidea</taxon>
        <taxon>Balanidae</taxon>
        <taxon>Amphibalaninae</taxon>
        <taxon>Amphibalanus</taxon>
    </lineage>
</organism>
<keyword evidence="2" id="KW-0812">Transmembrane</keyword>
<comment type="caution">
    <text evidence="3">The sequence shown here is derived from an EMBL/GenBank/DDBJ whole genome shotgun (WGS) entry which is preliminary data.</text>
</comment>
<proteinExistence type="predicted"/>
<accession>A0A6A4UTJ1</accession>
<evidence type="ECO:0000313" key="3">
    <source>
        <dbReference type="EMBL" id="KAF0287027.1"/>
    </source>
</evidence>
<dbReference type="EMBL" id="VIIS01002216">
    <property type="protein sequence ID" value="KAF0287027.1"/>
    <property type="molecule type" value="Genomic_DNA"/>
</dbReference>
<keyword evidence="4" id="KW-1185">Reference proteome</keyword>
<keyword evidence="2" id="KW-1133">Transmembrane helix</keyword>
<reference evidence="3 4" key="1">
    <citation type="submission" date="2019-07" db="EMBL/GenBank/DDBJ databases">
        <title>Draft genome assembly of a fouling barnacle, Amphibalanus amphitrite (Darwin, 1854): The first reference genome for Thecostraca.</title>
        <authorList>
            <person name="Kim W."/>
        </authorList>
    </citation>
    <scope>NUCLEOTIDE SEQUENCE [LARGE SCALE GENOMIC DNA]</scope>
    <source>
        <strain evidence="3">SNU_AA5</strain>
        <tissue evidence="3">Soma without cirri and trophi</tissue>
    </source>
</reference>
<name>A0A6A4UTJ1_AMPAM</name>
<evidence type="ECO:0000256" key="1">
    <source>
        <dbReference type="SAM" id="MobiDB-lite"/>
    </source>
</evidence>
<protein>
    <submittedName>
        <fullName evidence="3">Uncharacterized protein</fullName>
    </submittedName>
</protein>
<evidence type="ECO:0000256" key="2">
    <source>
        <dbReference type="SAM" id="Phobius"/>
    </source>
</evidence>
<dbReference type="Proteomes" id="UP000440578">
    <property type="component" value="Unassembled WGS sequence"/>
</dbReference>
<dbReference type="OrthoDB" id="6396457at2759"/>
<dbReference type="AlphaFoldDB" id="A0A6A4UTJ1"/>
<feature type="compositionally biased region" description="Basic residues" evidence="1">
    <location>
        <begin position="79"/>
        <end position="91"/>
    </location>
</feature>
<sequence length="278" mass="30191">MSPPLLQVPLSQHVHPGLERLLGLPAPGARAAGAARRSALVQLRTAADTAVTGAQHALLWSDPPGARDLTWSAPAAARVPRRRPRRRRRRPPAAVHSHSHAAAAQEAVLWPYRGHCASFHNFCYYFLQIFFIGAAMSGVALVLADAFFRQRWPHVHGLLFIGVLLVFVSAVMLFVLCQRGAGVRGAAENHVAKEGGARVPEAIPLRDVPAVYVQPGLATLRRQQPGGGVPVPEPYAESEYSHPWDQVTGISSRPDMSEVCSMATLNSRGRPPGPRHWQ</sequence>
<gene>
    <name evidence="3" type="ORF">FJT64_014506</name>
</gene>
<feature type="transmembrane region" description="Helical" evidence="2">
    <location>
        <begin position="122"/>
        <end position="143"/>
    </location>
</feature>
<feature type="transmembrane region" description="Helical" evidence="2">
    <location>
        <begin position="155"/>
        <end position="176"/>
    </location>
</feature>
<feature type="region of interest" description="Disordered" evidence="1">
    <location>
        <begin position="75"/>
        <end position="98"/>
    </location>
</feature>
<keyword evidence="2" id="KW-0472">Membrane</keyword>
<evidence type="ECO:0000313" key="4">
    <source>
        <dbReference type="Proteomes" id="UP000440578"/>
    </source>
</evidence>